<keyword evidence="2" id="KW-0808">Transferase</keyword>
<gene>
    <name evidence="7" type="ORF">HNY73_023044</name>
</gene>
<dbReference type="Gene3D" id="3.40.47.10">
    <property type="match status" value="1"/>
</dbReference>
<dbReference type="EMBL" id="JABXBU010002231">
    <property type="protein sequence ID" value="KAF8765028.1"/>
    <property type="molecule type" value="Genomic_DNA"/>
</dbReference>
<dbReference type="PANTHER" id="PTHR18919:SF156">
    <property type="entry name" value="ACETYL-COA ACETYLTRANSFERASE, MITOCHONDRIAL"/>
    <property type="match status" value="1"/>
</dbReference>
<reference evidence="7" key="1">
    <citation type="journal article" date="2020" name="bioRxiv">
        <title>Chromosome-level reference genome of the European wasp spider Argiope bruennichi: a resource for studies on range expansion and evolutionary adaptation.</title>
        <authorList>
            <person name="Sheffer M.M."/>
            <person name="Hoppe A."/>
            <person name="Krehenwinkel H."/>
            <person name="Uhl G."/>
            <person name="Kuss A.W."/>
            <person name="Jensen L."/>
            <person name="Jensen C."/>
            <person name="Gillespie R.G."/>
            <person name="Hoff K.J."/>
            <person name="Prost S."/>
        </authorList>
    </citation>
    <scope>NUCLEOTIDE SEQUENCE</scope>
</reference>
<dbReference type="Pfam" id="PF02803">
    <property type="entry name" value="Thiolase_C"/>
    <property type="match status" value="1"/>
</dbReference>
<dbReference type="GO" id="GO:0003985">
    <property type="term" value="F:acetyl-CoA C-acetyltransferase activity"/>
    <property type="evidence" value="ECO:0007669"/>
    <property type="project" value="TreeGrafter"/>
</dbReference>
<dbReference type="GO" id="GO:0006635">
    <property type="term" value="P:fatty acid beta-oxidation"/>
    <property type="evidence" value="ECO:0007669"/>
    <property type="project" value="TreeGrafter"/>
</dbReference>
<evidence type="ECO:0000256" key="2">
    <source>
        <dbReference type="ARBA" id="ARBA00022679"/>
    </source>
</evidence>
<keyword evidence="5" id="KW-0472">Membrane</keyword>
<evidence type="ECO:0000259" key="6">
    <source>
        <dbReference type="Pfam" id="PF02803"/>
    </source>
</evidence>
<feature type="domain" description="Thiolase C-terminal" evidence="6">
    <location>
        <begin position="12"/>
        <end position="130"/>
    </location>
</feature>
<dbReference type="InterPro" id="IPR016039">
    <property type="entry name" value="Thiolase-like"/>
</dbReference>
<dbReference type="Proteomes" id="UP000807504">
    <property type="component" value="Unassembled WGS sequence"/>
</dbReference>
<comment type="caution">
    <text evidence="7">The sequence shown here is derived from an EMBL/GenBank/DDBJ whole genome shotgun (WGS) entry which is preliminary data.</text>
</comment>
<evidence type="ECO:0000313" key="7">
    <source>
        <dbReference type="EMBL" id="KAF8765028.1"/>
    </source>
</evidence>
<evidence type="ECO:0000256" key="3">
    <source>
        <dbReference type="ARBA" id="ARBA00022946"/>
    </source>
</evidence>
<dbReference type="PANTHER" id="PTHR18919">
    <property type="entry name" value="ACETYL-COA C-ACYLTRANSFERASE"/>
    <property type="match status" value="1"/>
</dbReference>
<dbReference type="AlphaFoldDB" id="A0A8T0E2J7"/>
<dbReference type="InterPro" id="IPR020610">
    <property type="entry name" value="Thiolase_AS"/>
</dbReference>
<dbReference type="InterPro" id="IPR020617">
    <property type="entry name" value="Thiolase_C"/>
</dbReference>
<keyword evidence="4" id="KW-0012">Acyltransferase</keyword>
<name>A0A8T0E2J7_ARGBR</name>
<proteinExistence type="inferred from homology"/>
<evidence type="ECO:0000256" key="5">
    <source>
        <dbReference type="SAM" id="Phobius"/>
    </source>
</evidence>
<reference evidence="7" key="2">
    <citation type="submission" date="2020-06" db="EMBL/GenBank/DDBJ databases">
        <authorList>
            <person name="Sheffer M."/>
        </authorList>
    </citation>
    <scope>NUCLEOTIDE SEQUENCE</scope>
</reference>
<keyword evidence="5" id="KW-0812">Transmembrane</keyword>
<keyword evidence="3" id="KW-0809">Transit peptide</keyword>
<evidence type="ECO:0000256" key="4">
    <source>
        <dbReference type="ARBA" id="ARBA00023315"/>
    </source>
</evidence>
<dbReference type="GO" id="GO:0005739">
    <property type="term" value="C:mitochondrion"/>
    <property type="evidence" value="ECO:0007669"/>
    <property type="project" value="TreeGrafter"/>
</dbReference>
<evidence type="ECO:0000256" key="1">
    <source>
        <dbReference type="ARBA" id="ARBA00010982"/>
    </source>
</evidence>
<comment type="similarity">
    <text evidence="1">Belongs to the thiolase-like superfamily. Thiolase family.</text>
</comment>
<sequence length="131" mass="13931">MTADAAEKMNVKPLARIVGFADAAVAPIDFPISPAFAIPKLLECTGIKLEDVFLFWEKMKLFCVVSHKNKMLKNGPSKKIFMGGISLGILLGMSGTRIVNHLVHALSSKQYGVAAICNGGGGASALMIQKI</sequence>
<dbReference type="PROSITE" id="PS00099">
    <property type="entry name" value="THIOLASE_3"/>
    <property type="match status" value="1"/>
</dbReference>
<protein>
    <submittedName>
        <fullName evidence="7">Acetyl-CoA acetyltransferase like protein</fullName>
    </submittedName>
</protein>
<keyword evidence="5" id="KW-1133">Transmembrane helix</keyword>
<evidence type="ECO:0000313" key="8">
    <source>
        <dbReference type="Proteomes" id="UP000807504"/>
    </source>
</evidence>
<feature type="transmembrane region" description="Helical" evidence="5">
    <location>
        <begin position="80"/>
        <end position="99"/>
    </location>
</feature>
<accession>A0A8T0E2J7</accession>
<organism evidence="7 8">
    <name type="scientific">Argiope bruennichi</name>
    <name type="common">Wasp spider</name>
    <name type="synonym">Aranea bruennichi</name>
    <dbReference type="NCBI Taxonomy" id="94029"/>
    <lineage>
        <taxon>Eukaryota</taxon>
        <taxon>Metazoa</taxon>
        <taxon>Ecdysozoa</taxon>
        <taxon>Arthropoda</taxon>
        <taxon>Chelicerata</taxon>
        <taxon>Arachnida</taxon>
        <taxon>Araneae</taxon>
        <taxon>Araneomorphae</taxon>
        <taxon>Entelegynae</taxon>
        <taxon>Araneoidea</taxon>
        <taxon>Araneidae</taxon>
        <taxon>Argiope</taxon>
    </lineage>
</organism>
<dbReference type="SUPFAM" id="SSF53901">
    <property type="entry name" value="Thiolase-like"/>
    <property type="match status" value="1"/>
</dbReference>
<keyword evidence="8" id="KW-1185">Reference proteome</keyword>